<dbReference type="Pfam" id="PF05691">
    <property type="entry name" value="Raffinose_syn"/>
    <property type="match status" value="1"/>
</dbReference>
<dbReference type="InterPro" id="IPR008811">
    <property type="entry name" value="Glycosyl_hydrolases_36"/>
</dbReference>
<comment type="caution">
    <text evidence="2">The sequence shown here is derived from an EMBL/GenBank/DDBJ whole genome shotgun (WGS) entry which is preliminary data.</text>
</comment>
<evidence type="ECO:0000313" key="2">
    <source>
        <dbReference type="EMBL" id="KAG2556574.1"/>
    </source>
</evidence>
<organism evidence="2 3">
    <name type="scientific">Panicum virgatum</name>
    <name type="common">Blackwell switchgrass</name>
    <dbReference type="NCBI Taxonomy" id="38727"/>
    <lineage>
        <taxon>Eukaryota</taxon>
        <taxon>Viridiplantae</taxon>
        <taxon>Streptophyta</taxon>
        <taxon>Embryophyta</taxon>
        <taxon>Tracheophyta</taxon>
        <taxon>Spermatophyta</taxon>
        <taxon>Magnoliopsida</taxon>
        <taxon>Liliopsida</taxon>
        <taxon>Poales</taxon>
        <taxon>Poaceae</taxon>
        <taxon>PACMAD clade</taxon>
        <taxon>Panicoideae</taxon>
        <taxon>Panicodae</taxon>
        <taxon>Paniceae</taxon>
        <taxon>Panicinae</taxon>
        <taxon>Panicum</taxon>
        <taxon>Panicum sect. Hiantes</taxon>
    </lineage>
</organism>
<dbReference type="PANTHER" id="PTHR31268:SF29">
    <property type="entry name" value="GALACTINOL--SUCROSE GALACTOSYLTRANSFERASE 1-RELATED"/>
    <property type="match status" value="1"/>
</dbReference>
<dbReference type="Proteomes" id="UP000823388">
    <property type="component" value="Chromosome 8N"/>
</dbReference>
<name>A0A8T0PDM0_PANVG</name>
<evidence type="ECO:0000313" key="3">
    <source>
        <dbReference type="Proteomes" id="UP000823388"/>
    </source>
</evidence>
<dbReference type="PANTHER" id="PTHR31268">
    <property type="match status" value="1"/>
</dbReference>
<keyword evidence="1" id="KW-0119">Carbohydrate metabolism</keyword>
<dbReference type="AlphaFoldDB" id="A0A8T0PDM0"/>
<sequence>MGGRVTGKMIQQKASHIVNEIKGNNDLKYVYVWHAITEYWGGVRPGIVGMEHYESKMQHASTLCHHLEFRKTNPVMP</sequence>
<keyword evidence="3" id="KW-1185">Reference proteome</keyword>
<gene>
    <name evidence="2" type="ORF">PVAP13_8NG198801</name>
</gene>
<dbReference type="EMBL" id="CM029052">
    <property type="protein sequence ID" value="KAG2556574.1"/>
    <property type="molecule type" value="Genomic_DNA"/>
</dbReference>
<protein>
    <submittedName>
        <fullName evidence="2">Uncharacterized protein</fullName>
    </submittedName>
</protein>
<reference evidence="2" key="1">
    <citation type="submission" date="2020-05" db="EMBL/GenBank/DDBJ databases">
        <title>WGS assembly of Panicum virgatum.</title>
        <authorList>
            <person name="Lovell J.T."/>
            <person name="Jenkins J."/>
            <person name="Shu S."/>
            <person name="Juenger T.E."/>
            <person name="Schmutz J."/>
        </authorList>
    </citation>
    <scope>NUCLEOTIDE SEQUENCE</scope>
    <source>
        <strain evidence="2">AP13</strain>
    </source>
</reference>
<accession>A0A8T0PDM0</accession>
<proteinExistence type="predicted"/>
<evidence type="ECO:0000256" key="1">
    <source>
        <dbReference type="ARBA" id="ARBA00023277"/>
    </source>
</evidence>